<reference evidence="2" key="1">
    <citation type="submission" date="2015-07" db="EMBL/GenBank/DDBJ databases">
        <title>Genome Of Nitrogen-Fixing Cyanobacterium Nostoc piscinale CENA21 From Solimoes/Amazon River Floodplain Sediments And Comparative Genomics To Uncover Biosynthetic Natural Products Potential.</title>
        <authorList>
            <person name="Leao T.F."/>
            <person name="Leao P.N."/>
            <person name="Guimaraes P.I."/>
            <person name="de Melo A.G.C."/>
            <person name="Ramos R.T.J."/>
            <person name="Silva A."/>
            <person name="Fiore M.F."/>
            <person name="Schneider M.P.C."/>
        </authorList>
    </citation>
    <scope>NUCLEOTIDE SEQUENCE [LARGE SCALE GENOMIC DNA]</scope>
    <source>
        <strain evidence="2">CENA21</strain>
    </source>
</reference>
<dbReference type="KEGG" id="npz:ACX27_07050"/>
<protein>
    <submittedName>
        <fullName evidence="1">Uncharacterized protein</fullName>
    </submittedName>
</protein>
<dbReference type="Proteomes" id="UP000062645">
    <property type="component" value="Chromosome"/>
</dbReference>
<name>A0A0M4U136_9NOSO</name>
<evidence type="ECO:0000313" key="2">
    <source>
        <dbReference type="Proteomes" id="UP000062645"/>
    </source>
</evidence>
<keyword evidence="2" id="KW-1185">Reference proteome</keyword>
<evidence type="ECO:0000313" key="1">
    <source>
        <dbReference type="EMBL" id="ALF56289.1"/>
    </source>
</evidence>
<organism evidence="1 2">
    <name type="scientific">Nostoc piscinale CENA21</name>
    <dbReference type="NCBI Taxonomy" id="224013"/>
    <lineage>
        <taxon>Bacteria</taxon>
        <taxon>Bacillati</taxon>
        <taxon>Cyanobacteriota</taxon>
        <taxon>Cyanophyceae</taxon>
        <taxon>Nostocales</taxon>
        <taxon>Nostocaceae</taxon>
        <taxon>Nostoc</taxon>
    </lineage>
</organism>
<dbReference type="AlphaFoldDB" id="A0A0M4U136"/>
<proteinExistence type="predicted"/>
<dbReference type="EMBL" id="CP012036">
    <property type="protein sequence ID" value="ALF56289.1"/>
    <property type="molecule type" value="Genomic_DNA"/>
</dbReference>
<reference evidence="1 2" key="2">
    <citation type="journal article" date="2016" name="Genome Announc.">
        <title>Draft Genome Sequence of the N2-Fixing Cyanobacterium Nostoc piscinale CENA21, Isolated from the Brazilian Amazon Floodplain.</title>
        <authorList>
            <person name="Leao T."/>
            <person name="Guimaraes P.I."/>
            <person name="de Melo A.G."/>
            <person name="Ramos R.T."/>
            <person name="Leao P.N."/>
            <person name="Silva A."/>
            <person name="Fiore M.F."/>
            <person name="Schneider M.P."/>
        </authorList>
    </citation>
    <scope>NUCLEOTIDE SEQUENCE [LARGE SCALE GENOMIC DNA]</scope>
    <source>
        <strain evidence="1 2">CENA21</strain>
    </source>
</reference>
<gene>
    <name evidence="1" type="ORF">ACX27_07050</name>
</gene>
<dbReference type="OrthoDB" id="483056at2"/>
<dbReference type="PATRIC" id="fig|224013.5.peg.1716"/>
<accession>A0A0M4U136</accession>
<sequence>MTKVQRLAHKMLQCQEESVRFSVTLLPTDHSRLEKLAQLMGYTKSAFCSELIAAALDDMEEVIDTPDSHIDKFLPSAEEYAEAFTAIEASLTPGHRAMLVAHYHFPNRTTTTDELAKAASYDHYGAVNLQYARLGYLLAKYLNCVLPTHADGSPFPTAILVEWSFEDVWYCTLHPQVAEALEIVGLVGWQR</sequence>